<protein>
    <submittedName>
        <fullName evidence="1">Uncharacterized protein</fullName>
    </submittedName>
</protein>
<dbReference type="Proteomes" id="UP000032142">
    <property type="component" value="Unassembled WGS sequence"/>
</dbReference>
<sequence>MKTSTQATQLLYHISSQCTFANNKHLGLPS</sequence>
<evidence type="ECO:0000313" key="1">
    <source>
        <dbReference type="EMBL" id="KHG00087.1"/>
    </source>
</evidence>
<dbReference type="AlphaFoldDB" id="A0A0B0MI71"/>
<dbReference type="EMBL" id="JRRC01111270">
    <property type="protein sequence ID" value="KHG00087.1"/>
    <property type="molecule type" value="Genomic_DNA"/>
</dbReference>
<organism evidence="1 2">
    <name type="scientific">Gossypium arboreum</name>
    <name type="common">Tree cotton</name>
    <name type="synonym">Gossypium nanking</name>
    <dbReference type="NCBI Taxonomy" id="29729"/>
    <lineage>
        <taxon>Eukaryota</taxon>
        <taxon>Viridiplantae</taxon>
        <taxon>Streptophyta</taxon>
        <taxon>Embryophyta</taxon>
        <taxon>Tracheophyta</taxon>
        <taxon>Spermatophyta</taxon>
        <taxon>Magnoliopsida</taxon>
        <taxon>eudicotyledons</taxon>
        <taxon>Gunneridae</taxon>
        <taxon>Pentapetalae</taxon>
        <taxon>rosids</taxon>
        <taxon>malvids</taxon>
        <taxon>Malvales</taxon>
        <taxon>Malvaceae</taxon>
        <taxon>Malvoideae</taxon>
        <taxon>Gossypium</taxon>
    </lineage>
</organism>
<proteinExistence type="predicted"/>
<accession>A0A0B0MI71</accession>
<reference evidence="2" key="1">
    <citation type="submission" date="2014-09" db="EMBL/GenBank/DDBJ databases">
        <authorList>
            <person name="Mudge J."/>
            <person name="Ramaraj T."/>
            <person name="Lindquist I.E."/>
            <person name="Bharti A.K."/>
            <person name="Sundararajan A."/>
            <person name="Cameron C.T."/>
            <person name="Woodward J.E."/>
            <person name="May G.D."/>
            <person name="Brubaker C."/>
            <person name="Broadhvest J."/>
            <person name="Wilkins T.A."/>
        </authorList>
    </citation>
    <scope>NUCLEOTIDE SEQUENCE</scope>
    <source>
        <strain evidence="2">cv. AKA8401</strain>
    </source>
</reference>
<comment type="caution">
    <text evidence="1">The sequence shown here is derived from an EMBL/GenBank/DDBJ whole genome shotgun (WGS) entry which is preliminary data.</text>
</comment>
<keyword evidence="2" id="KW-1185">Reference proteome</keyword>
<name>A0A0B0MI71_GOSAR</name>
<gene>
    <name evidence="1" type="ORF">F383_38764</name>
</gene>
<evidence type="ECO:0000313" key="2">
    <source>
        <dbReference type="Proteomes" id="UP000032142"/>
    </source>
</evidence>